<evidence type="ECO:0000256" key="1">
    <source>
        <dbReference type="SAM" id="Phobius"/>
    </source>
</evidence>
<keyword evidence="1" id="KW-0472">Membrane</keyword>
<accession>A0A8S5LAH5</accession>
<evidence type="ECO:0000313" key="2">
    <source>
        <dbReference type="EMBL" id="DAD67012.1"/>
    </source>
</evidence>
<name>A0A8S5LAH5_9CAUD</name>
<proteinExistence type="predicted"/>
<protein>
    <submittedName>
        <fullName evidence="2">Uncharacterized protein</fullName>
    </submittedName>
</protein>
<keyword evidence="1" id="KW-0812">Transmembrane</keyword>
<keyword evidence="1" id="KW-1133">Transmembrane helix</keyword>
<sequence length="41" mass="4464">MRRFDFTGIVILFSVSLLFLLVVGFVAFAIGVASTLIPVAY</sequence>
<reference evidence="2" key="1">
    <citation type="journal article" date="2021" name="Proc. Natl. Acad. Sci. U.S.A.">
        <title>A Catalog of Tens of Thousands of Viruses from Human Metagenomes Reveals Hidden Associations with Chronic Diseases.</title>
        <authorList>
            <person name="Tisza M.J."/>
            <person name="Buck C.B."/>
        </authorList>
    </citation>
    <scope>NUCLEOTIDE SEQUENCE</scope>
    <source>
        <strain evidence="2">CtNY03</strain>
    </source>
</reference>
<feature type="transmembrane region" description="Helical" evidence="1">
    <location>
        <begin position="9"/>
        <end position="37"/>
    </location>
</feature>
<organism evidence="2">
    <name type="scientific">Podoviridae sp. ctNY03</name>
    <dbReference type="NCBI Taxonomy" id="2823558"/>
    <lineage>
        <taxon>Viruses</taxon>
        <taxon>Duplodnaviria</taxon>
        <taxon>Heunggongvirae</taxon>
        <taxon>Uroviricota</taxon>
        <taxon>Caudoviricetes</taxon>
    </lineage>
</organism>
<dbReference type="EMBL" id="BK014666">
    <property type="protein sequence ID" value="DAD67012.1"/>
    <property type="molecule type" value="Genomic_DNA"/>
</dbReference>